<dbReference type="EMBL" id="LCYG01000073">
    <property type="protein sequence ID" value="KLK90648.1"/>
    <property type="molecule type" value="Genomic_DNA"/>
</dbReference>
<keyword evidence="2" id="KW-1185">Reference proteome</keyword>
<name>A0A0H1R668_9HYPH</name>
<dbReference type="Pfam" id="PF11390">
    <property type="entry name" value="FdsD"/>
    <property type="match status" value="1"/>
</dbReference>
<evidence type="ECO:0000313" key="2">
    <source>
        <dbReference type="Proteomes" id="UP000035489"/>
    </source>
</evidence>
<protein>
    <submittedName>
        <fullName evidence="1">Peptidase</fullName>
    </submittedName>
</protein>
<dbReference type="OrthoDB" id="7409377at2"/>
<sequence length="92" mass="9953">MSTVKLVRMANQIASFFRSYPEDQAIPGIHDHLVAFWTPNMRAALLADVGRDDHELDPLVVKALLALESGKSPIEKEIAGPEQVGELGSDAG</sequence>
<dbReference type="Proteomes" id="UP000035489">
    <property type="component" value="Unassembled WGS sequence"/>
</dbReference>
<proteinExistence type="predicted"/>
<dbReference type="RefSeq" id="WP_047191660.1">
    <property type="nucleotide sequence ID" value="NZ_LCYG01000073.1"/>
</dbReference>
<dbReference type="PATRIC" id="fig|1225564.3.peg.6389"/>
<organism evidence="1 2">
    <name type="scientific">Microvirga vignae</name>
    <dbReference type="NCBI Taxonomy" id="1225564"/>
    <lineage>
        <taxon>Bacteria</taxon>
        <taxon>Pseudomonadati</taxon>
        <taxon>Pseudomonadota</taxon>
        <taxon>Alphaproteobacteria</taxon>
        <taxon>Hyphomicrobiales</taxon>
        <taxon>Methylobacteriaceae</taxon>
        <taxon>Microvirga</taxon>
    </lineage>
</organism>
<evidence type="ECO:0000313" key="1">
    <source>
        <dbReference type="EMBL" id="KLK90648.1"/>
    </source>
</evidence>
<dbReference type="STRING" id="1225564.AA309_24530"/>
<dbReference type="InterPro" id="IPR021074">
    <property type="entry name" value="Formate_DH_dsu"/>
</dbReference>
<dbReference type="AlphaFoldDB" id="A0A0H1R668"/>
<gene>
    <name evidence="1" type="ORF">AA309_24530</name>
</gene>
<comment type="caution">
    <text evidence="1">The sequence shown here is derived from an EMBL/GenBank/DDBJ whole genome shotgun (WGS) entry which is preliminary data.</text>
</comment>
<accession>A0A0H1R668</accession>
<reference evidence="1 2" key="1">
    <citation type="submission" date="2015-05" db="EMBL/GenBank/DDBJ databases">
        <title>Draft genome sequence of Microvirga vignae strain BR3299, a novel nitrogen fixing bacteria isolated from Brazil semi-aired region.</title>
        <authorList>
            <person name="Zilli J.E."/>
            <person name="Passos S.R."/>
            <person name="Leite J."/>
            <person name="Baldani J.I."/>
            <person name="Xavier G.R."/>
            <person name="Rumjaneck N.G."/>
            <person name="Simoes-Araujo J.L."/>
        </authorList>
    </citation>
    <scope>NUCLEOTIDE SEQUENCE [LARGE SCALE GENOMIC DNA]</scope>
    <source>
        <strain evidence="1 2">BR3299</strain>
    </source>
</reference>